<dbReference type="SUPFAM" id="SSF56322">
    <property type="entry name" value="ADC synthase"/>
    <property type="match status" value="1"/>
</dbReference>
<feature type="domain" description="Chorismate-utilising enzyme C-terminal" evidence="6">
    <location>
        <begin position="193"/>
        <end position="446"/>
    </location>
</feature>
<dbReference type="AlphaFoldDB" id="A0A9W4TN91"/>
<dbReference type="Proteomes" id="UP001154255">
    <property type="component" value="Unassembled WGS sequence"/>
</dbReference>
<dbReference type="EMBL" id="CAMXCM010000008">
    <property type="protein sequence ID" value="CAI3955451.1"/>
    <property type="molecule type" value="Genomic_DNA"/>
</dbReference>
<gene>
    <name evidence="8" type="ORF">R53529_LOCUS2095</name>
    <name evidence="7" type="ORF">R53530_LOCUS2092</name>
</gene>
<dbReference type="RefSeq" id="WP_271790514.1">
    <property type="nucleotide sequence ID" value="NZ_CAMXCM010000008.1"/>
</dbReference>
<dbReference type="EC" id="5.4.4.2" evidence="3"/>
<dbReference type="PANTHER" id="PTHR42839:SF2">
    <property type="entry name" value="ISOCHORISMATE SYNTHASE ENTC"/>
    <property type="match status" value="1"/>
</dbReference>
<dbReference type="NCBIfam" id="TIGR00543">
    <property type="entry name" value="isochor_syn"/>
    <property type="match status" value="1"/>
</dbReference>
<name>A0A9W4TN91_9PROT</name>
<dbReference type="Pfam" id="PF00425">
    <property type="entry name" value="Chorismate_bind"/>
    <property type="match status" value="1"/>
</dbReference>
<accession>A0A9W4TN91</accession>
<evidence type="ECO:0000313" key="9">
    <source>
        <dbReference type="Proteomes" id="UP001154255"/>
    </source>
</evidence>
<dbReference type="PANTHER" id="PTHR42839">
    <property type="entry name" value="ISOCHORISMATE SYNTHASE ENTC"/>
    <property type="match status" value="1"/>
</dbReference>
<evidence type="ECO:0000256" key="1">
    <source>
        <dbReference type="ARBA" id="ARBA00000799"/>
    </source>
</evidence>
<organism evidence="7 9">
    <name type="scientific">Commensalibacter communis</name>
    <dbReference type="NCBI Taxonomy" id="2972786"/>
    <lineage>
        <taxon>Bacteria</taxon>
        <taxon>Pseudomonadati</taxon>
        <taxon>Pseudomonadota</taxon>
        <taxon>Alphaproteobacteria</taxon>
        <taxon>Acetobacterales</taxon>
        <taxon>Acetobacteraceae</taxon>
    </lineage>
</organism>
<protein>
    <recommendedName>
        <fullName evidence="3">isochorismate synthase</fullName>
        <ecNumber evidence="3">5.4.4.2</ecNumber>
    </recommendedName>
    <alternativeName>
        <fullName evidence="5">Isochorismate mutase</fullName>
    </alternativeName>
</protein>
<evidence type="ECO:0000256" key="2">
    <source>
        <dbReference type="ARBA" id="ARBA00005297"/>
    </source>
</evidence>
<evidence type="ECO:0000259" key="6">
    <source>
        <dbReference type="Pfam" id="PF00425"/>
    </source>
</evidence>
<comment type="caution">
    <text evidence="7">The sequence shown here is derived from an EMBL/GenBank/DDBJ whole genome shotgun (WGS) entry which is preliminary data.</text>
</comment>
<reference evidence="7" key="1">
    <citation type="submission" date="2022-10" db="EMBL/GenBank/DDBJ databases">
        <authorList>
            <person name="Botero Cardona J."/>
        </authorList>
    </citation>
    <scope>NUCLEOTIDE SEQUENCE</scope>
    <source>
        <strain evidence="7">LMG 31819</strain>
        <strain evidence="8">R-53529</strain>
    </source>
</reference>
<evidence type="ECO:0000256" key="5">
    <source>
        <dbReference type="ARBA" id="ARBA00041564"/>
    </source>
</evidence>
<evidence type="ECO:0000256" key="4">
    <source>
        <dbReference type="ARBA" id="ARBA00023235"/>
    </source>
</evidence>
<dbReference type="EMBL" id="CAMXCS010000008">
    <property type="protein sequence ID" value="CAI3957630.1"/>
    <property type="molecule type" value="Genomic_DNA"/>
</dbReference>
<evidence type="ECO:0000313" key="10">
    <source>
        <dbReference type="Proteomes" id="UP001154259"/>
    </source>
</evidence>
<evidence type="ECO:0000313" key="7">
    <source>
        <dbReference type="EMBL" id="CAI3955451.1"/>
    </source>
</evidence>
<comment type="similarity">
    <text evidence="2">Belongs to the isochorismate synthase family.</text>
</comment>
<comment type="catalytic activity">
    <reaction evidence="1">
        <text>chorismate = isochorismate</text>
        <dbReference type="Rhea" id="RHEA:18985"/>
        <dbReference type="ChEBI" id="CHEBI:29748"/>
        <dbReference type="ChEBI" id="CHEBI:29780"/>
        <dbReference type="EC" id="5.4.4.2"/>
    </reaction>
</comment>
<keyword evidence="4" id="KW-0413">Isomerase</keyword>
<proteinExistence type="inferred from homology"/>
<keyword evidence="10" id="KW-1185">Reference proteome</keyword>
<dbReference type="InterPro" id="IPR005801">
    <property type="entry name" value="ADC_synthase"/>
</dbReference>
<dbReference type="Gene3D" id="3.60.120.10">
    <property type="entry name" value="Anthranilate synthase"/>
    <property type="match status" value="1"/>
</dbReference>
<dbReference type="InterPro" id="IPR004561">
    <property type="entry name" value="IsoChor_synthase"/>
</dbReference>
<dbReference type="InterPro" id="IPR015890">
    <property type="entry name" value="Chorismate_C"/>
</dbReference>
<evidence type="ECO:0000313" key="8">
    <source>
        <dbReference type="EMBL" id="CAI3957630.1"/>
    </source>
</evidence>
<dbReference type="GO" id="GO:0008909">
    <property type="term" value="F:isochorismate synthase activity"/>
    <property type="evidence" value="ECO:0007669"/>
    <property type="project" value="UniProtKB-EC"/>
</dbReference>
<sequence>MDFDLIHKSLVLAQEKAKQLNRHVLSVTRLSIDSPNILDLLEKNKERSDINLWLGNSGHSLIGFGIAHELIAKGINRFSLISDAWKALISDAITTGNGRPIAIGGFRFDIHQCHSELWKDFPDAVLTIPSILIYSNLTKANDLIISDLVTPQSNIENRLIELKKFWTQINLKKPSTPLQSTVKCNLQDETSIKENWSNLVHQALDDIRQQKLTKVVIARSIHLKTDQPISLSTVINKLRSNNPKACIFAFSRHHSYFVGATPEILFSAKSGYFQTMALAGTAPRGNTPEEDYVLGSKLLRSIKDVTEHALVVNTIKDTLTSLCSDIHMDDNPSLHKLPNVQHLITNFKGQIKSNKNILDIISQLHPTPAVGGIPSKTAMSFLRDHEKIDRGWYAGPVGWIDSDGNGEFMVALRSGLFKDKQATLFAGCGIVAGSECESEFQETHLKFTTMINAIKN</sequence>
<evidence type="ECO:0000256" key="3">
    <source>
        <dbReference type="ARBA" id="ARBA00012824"/>
    </source>
</evidence>
<dbReference type="Proteomes" id="UP001154259">
    <property type="component" value="Unassembled WGS sequence"/>
</dbReference>